<evidence type="ECO:0000313" key="1">
    <source>
        <dbReference type="EMBL" id="KKI97997.1"/>
    </source>
</evidence>
<comment type="caution">
    <text evidence="1">The sequence shown here is derived from an EMBL/GenBank/DDBJ whole genome shotgun (WGS) entry which is preliminary data.</text>
</comment>
<organism evidence="1 2">
    <name type="scientific">Prochlorothrix hollandica PCC 9006 = CALU 1027</name>
    <dbReference type="NCBI Taxonomy" id="317619"/>
    <lineage>
        <taxon>Bacteria</taxon>
        <taxon>Bacillati</taxon>
        <taxon>Cyanobacteriota</taxon>
        <taxon>Cyanophyceae</taxon>
        <taxon>Prochlorotrichales</taxon>
        <taxon>Prochlorotrichaceae</taxon>
        <taxon>Prochlorothrix</taxon>
    </lineage>
</organism>
<dbReference type="AlphaFoldDB" id="A0A0M2PS58"/>
<proteinExistence type="predicted"/>
<name>A0A0M2PS58_PROHO</name>
<protein>
    <submittedName>
        <fullName evidence="1">Uncharacterized protein</fullName>
    </submittedName>
</protein>
<reference evidence="1" key="1">
    <citation type="submission" date="2012-04" db="EMBL/GenBank/DDBJ databases">
        <authorList>
            <person name="Borisov I.G."/>
            <person name="Ivanikova N.V."/>
            <person name="Pinevich A.V."/>
        </authorList>
    </citation>
    <scope>NUCLEOTIDE SEQUENCE</scope>
    <source>
        <strain evidence="1">CALU 1027</strain>
    </source>
</reference>
<dbReference type="EMBL" id="AJTX02000010">
    <property type="protein sequence ID" value="KKI97997.1"/>
    <property type="molecule type" value="Genomic_DNA"/>
</dbReference>
<sequence>MTDQLQHQLIALVQRTNANRRTGQDHVARLQGEVPGHVLDHRDNGVEHVAAVAVLAGFAVDHQANADIGQVLDDIAGYERRTIQRRFWSRLSKRCRIK</sequence>
<accession>A0A0M2PS58</accession>
<gene>
    <name evidence="1" type="ORF">PROH_19785</name>
</gene>
<evidence type="ECO:0000313" key="2">
    <source>
        <dbReference type="Proteomes" id="UP000034681"/>
    </source>
</evidence>
<dbReference type="Proteomes" id="UP000034681">
    <property type="component" value="Unassembled WGS sequence"/>
</dbReference>
<keyword evidence="2" id="KW-1185">Reference proteome</keyword>